<protein>
    <submittedName>
        <fullName evidence="1">Uncharacterized protein</fullName>
    </submittedName>
</protein>
<evidence type="ECO:0000313" key="2">
    <source>
        <dbReference type="Proteomes" id="UP001732700"/>
    </source>
</evidence>
<organism evidence="1 2">
    <name type="scientific">Avena sativa</name>
    <name type="common">Oat</name>
    <dbReference type="NCBI Taxonomy" id="4498"/>
    <lineage>
        <taxon>Eukaryota</taxon>
        <taxon>Viridiplantae</taxon>
        <taxon>Streptophyta</taxon>
        <taxon>Embryophyta</taxon>
        <taxon>Tracheophyta</taxon>
        <taxon>Spermatophyta</taxon>
        <taxon>Magnoliopsida</taxon>
        <taxon>Liliopsida</taxon>
        <taxon>Poales</taxon>
        <taxon>Poaceae</taxon>
        <taxon>BOP clade</taxon>
        <taxon>Pooideae</taxon>
        <taxon>Poodae</taxon>
        <taxon>Poeae</taxon>
        <taxon>Poeae Chloroplast Group 1 (Aveneae type)</taxon>
        <taxon>Aveninae</taxon>
        <taxon>Avena</taxon>
    </lineage>
</organism>
<reference evidence="1" key="1">
    <citation type="submission" date="2021-05" db="EMBL/GenBank/DDBJ databases">
        <authorList>
            <person name="Scholz U."/>
            <person name="Mascher M."/>
            <person name="Fiebig A."/>
        </authorList>
    </citation>
    <scope>NUCLEOTIDE SEQUENCE [LARGE SCALE GENOMIC DNA]</scope>
</reference>
<evidence type="ECO:0000313" key="1">
    <source>
        <dbReference type="EnsemblPlants" id="AVESA.00010b.r2.2DG0383790.3.CDS"/>
    </source>
</evidence>
<name>A0ACD5V5I7_AVESA</name>
<accession>A0ACD5V5I7</accession>
<reference evidence="1" key="2">
    <citation type="submission" date="2025-09" db="UniProtKB">
        <authorList>
            <consortium name="EnsemblPlants"/>
        </authorList>
    </citation>
    <scope>IDENTIFICATION</scope>
</reference>
<proteinExistence type="predicted"/>
<dbReference type="EnsemblPlants" id="AVESA.00010b.r2.2DG0383790.3">
    <property type="protein sequence ID" value="AVESA.00010b.r2.2DG0383790.3.CDS"/>
    <property type="gene ID" value="AVESA.00010b.r2.2DG0383790"/>
</dbReference>
<keyword evidence="2" id="KW-1185">Reference proteome</keyword>
<sequence length="388" mass="41125">MGEFRARALGKIILASEHAVVHGSAAIAAAIDLYTQSSLHLLPPSEEEDAGKVEVDLRDTGLVFSWPCSQLWEALGDKLAGVNSPRPCSSDELAAMAKLLEQEEIPEDKIWIAAGLSAFLYLYTSILGCRPGKAVVKPDLPLGAGLGSSAAFCVSISGALLAAAGAVCAQFGNSRTEWGSFGKDDLELVNQWAFQGEKIIHGKPSGIDNAVSTFGSMIKFKNGKFTNLKSSNPVKMLITDTRVGRNTKALVAGVSERVSRHPDALASVISAVNSISEELSSIVELAVEDEIAITAKEEKLAELMEMNQGLLQCMGVSHSSIETVLRTTLKYNLVSKLTGAGGGGCVLTLIPSLLSKSVLEKTTEELESHGFRCFQVEGGGRGLQFCRG</sequence>
<dbReference type="Proteomes" id="UP001732700">
    <property type="component" value="Chromosome 2D"/>
</dbReference>